<dbReference type="Proteomes" id="UP000433575">
    <property type="component" value="Unassembled WGS sequence"/>
</dbReference>
<feature type="transmembrane region" description="Helical" evidence="1">
    <location>
        <begin position="6"/>
        <end position="26"/>
    </location>
</feature>
<gene>
    <name evidence="3" type="ORF">GKD88_08640</name>
    <name evidence="2" type="ORF">GKE08_09235</name>
</gene>
<dbReference type="RefSeq" id="WP_154238777.1">
    <property type="nucleotide sequence ID" value="NZ_CALJPI010000146.1"/>
</dbReference>
<keyword evidence="5" id="KW-1185">Reference proteome</keyword>
<keyword evidence="1" id="KW-0812">Transmembrane</keyword>
<keyword evidence="1" id="KW-0472">Membrane</keyword>
<dbReference type="EMBL" id="WKPJ01000011">
    <property type="protein sequence ID" value="MSA89510.1"/>
    <property type="molecule type" value="Genomic_DNA"/>
</dbReference>
<dbReference type="Proteomes" id="UP000480929">
    <property type="component" value="Unassembled WGS sequence"/>
</dbReference>
<evidence type="ECO:0000256" key="1">
    <source>
        <dbReference type="SAM" id="Phobius"/>
    </source>
</evidence>
<evidence type="ECO:0000313" key="3">
    <source>
        <dbReference type="EMBL" id="MSC33188.1"/>
    </source>
</evidence>
<protein>
    <recommendedName>
        <fullName evidence="6">DUF3592 domain-containing protein</fullName>
    </recommendedName>
</protein>
<name>A0A6N7S7A9_9FIRM</name>
<dbReference type="AlphaFoldDB" id="A0A6N7S7A9"/>
<accession>A0A6N7S7A9</accession>
<dbReference type="EMBL" id="WKPI01000012">
    <property type="protein sequence ID" value="MSC33188.1"/>
    <property type="molecule type" value="Genomic_DNA"/>
</dbReference>
<keyword evidence="1" id="KW-1133">Transmembrane helix</keyword>
<reference evidence="4 5" key="1">
    <citation type="journal article" date="2019" name="Nat. Med.">
        <title>A library of human gut bacterial isolates paired with longitudinal multiomics data enables mechanistic microbiome research.</title>
        <authorList>
            <person name="Poyet M."/>
            <person name="Groussin M."/>
            <person name="Gibbons S.M."/>
            <person name="Avila-Pacheco J."/>
            <person name="Jiang X."/>
            <person name="Kearney S.M."/>
            <person name="Perrotta A.R."/>
            <person name="Berdy B."/>
            <person name="Zhao S."/>
            <person name="Lieberman T.D."/>
            <person name="Swanson P.K."/>
            <person name="Smith M."/>
            <person name="Roesemann S."/>
            <person name="Alexander J.E."/>
            <person name="Rich S.A."/>
            <person name="Livny J."/>
            <person name="Vlamakis H."/>
            <person name="Clish C."/>
            <person name="Bullock K."/>
            <person name="Deik A."/>
            <person name="Scott J."/>
            <person name="Pierce K.A."/>
            <person name="Xavier R.J."/>
            <person name="Alm E.J."/>
        </authorList>
    </citation>
    <scope>NUCLEOTIDE SEQUENCE [LARGE SCALE GENOMIC DNA]</scope>
    <source>
        <strain evidence="2 4">BIOML-A4</strain>
        <strain evidence="3 5">BIOML-A5</strain>
    </source>
</reference>
<evidence type="ECO:0000313" key="5">
    <source>
        <dbReference type="Proteomes" id="UP000480929"/>
    </source>
</evidence>
<organism evidence="2 4">
    <name type="scientific">Holdemania massiliensis</name>
    <dbReference type="NCBI Taxonomy" id="1468449"/>
    <lineage>
        <taxon>Bacteria</taxon>
        <taxon>Bacillati</taxon>
        <taxon>Bacillota</taxon>
        <taxon>Erysipelotrichia</taxon>
        <taxon>Erysipelotrichales</taxon>
        <taxon>Erysipelotrichaceae</taxon>
        <taxon>Holdemania</taxon>
    </lineage>
</organism>
<evidence type="ECO:0008006" key="6">
    <source>
        <dbReference type="Google" id="ProtNLM"/>
    </source>
</evidence>
<proteinExistence type="predicted"/>
<comment type="caution">
    <text evidence="2">The sequence shown here is derived from an EMBL/GenBank/DDBJ whole genome shotgun (WGS) entry which is preliminary data.</text>
</comment>
<evidence type="ECO:0000313" key="4">
    <source>
        <dbReference type="Proteomes" id="UP000433575"/>
    </source>
</evidence>
<evidence type="ECO:0000313" key="2">
    <source>
        <dbReference type="EMBL" id="MSA89510.1"/>
    </source>
</evidence>
<sequence length="143" mass="16713">MSGDLIVGILFAIVTVLAMITLYRSIHKRRARALEMRYIAMNQGHCYPGKIIDAGMEKETDTYEVRNEDNSTETCTRTVPNYWVVVEYHLPEDNHPRQFRAVHMNCSAKSYIGSNVDVYVWKQWSDIIKQTLTLTYIDMYNIR</sequence>